<keyword evidence="2" id="KW-1185">Reference proteome</keyword>
<evidence type="ECO:0000313" key="1">
    <source>
        <dbReference type="EMBL" id="CAG7722523.1"/>
    </source>
</evidence>
<dbReference type="EMBL" id="CAJVCH010090183">
    <property type="protein sequence ID" value="CAG7722523.1"/>
    <property type="molecule type" value="Genomic_DNA"/>
</dbReference>
<dbReference type="Proteomes" id="UP000708208">
    <property type="component" value="Unassembled WGS sequence"/>
</dbReference>
<evidence type="ECO:0000313" key="2">
    <source>
        <dbReference type="Proteomes" id="UP000708208"/>
    </source>
</evidence>
<reference evidence="1" key="1">
    <citation type="submission" date="2021-06" db="EMBL/GenBank/DDBJ databases">
        <authorList>
            <person name="Hodson N. C."/>
            <person name="Mongue J. A."/>
            <person name="Jaron S. K."/>
        </authorList>
    </citation>
    <scope>NUCLEOTIDE SEQUENCE</scope>
</reference>
<proteinExistence type="predicted"/>
<organism evidence="1 2">
    <name type="scientific">Allacma fusca</name>
    <dbReference type="NCBI Taxonomy" id="39272"/>
    <lineage>
        <taxon>Eukaryota</taxon>
        <taxon>Metazoa</taxon>
        <taxon>Ecdysozoa</taxon>
        <taxon>Arthropoda</taxon>
        <taxon>Hexapoda</taxon>
        <taxon>Collembola</taxon>
        <taxon>Symphypleona</taxon>
        <taxon>Sminthuridae</taxon>
        <taxon>Allacma</taxon>
    </lineage>
</organism>
<protein>
    <submittedName>
        <fullName evidence="1">Uncharacterized protein</fullName>
    </submittedName>
</protein>
<gene>
    <name evidence="1" type="ORF">AFUS01_LOCUS11654</name>
</gene>
<name>A0A8J2NXL0_9HEXA</name>
<comment type="caution">
    <text evidence="1">The sequence shown here is derived from an EMBL/GenBank/DDBJ whole genome shotgun (WGS) entry which is preliminary data.</text>
</comment>
<accession>A0A8J2NXL0</accession>
<sequence>MKVSLIKHTLREQVWSKFENKPVLGCCSANVDLTTLMLELQANIIVLSHFRYWFNSGLALSKSSKFSVLAGQSIHLTSGLWLDREESNDPNCCVRNCEEEL</sequence>
<dbReference type="AlphaFoldDB" id="A0A8J2NXL0"/>